<accession>A0A1H9Y453</accession>
<dbReference type="PANTHER" id="PTHR36925:SF1">
    <property type="entry name" value="COBALT-PRECORRIN-6A REDUCTASE"/>
    <property type="match status" value="1"/>
</dbReference>
<dbReference type="GO" id="GO:0009236">
    <property type="term" value="P:cobalamin biosynthetic process"/>
    <property type="evidence" value="ECO:0007669"/>
    <property type="project" value="UniProtKB-UniPathway"/>
</dbReference>
<dbReference type="UniPathway" id="UPA00148"/>
<dbReference type="RefSeq" id="WP_092474966.1">
    <property type="nucleotide sequence ID" value="NZ_FOHN01000001.1"/>
</dbReference>
<dbReference type="GO" id="GO:0016994">
    <property type="term" value="F:precorrin-6A reductase activity"/>
    <property type="evidence" value="ECO:0007669"/>
    <property type="project" value="InterPro"/>
</dbReference>
<dbReference type="PANTHER" id="PTHR36925">
    <property type="entry name" value="COBALT-PRECORRIN-6A REDUCTASE"/>
    <property type="match status" value="1"/>
</dbReference>
<evidence type="ECO:0000256" key="2">
    <source>
        <dbReference type="ARBA" id="ARBA00022573"/>
    </source>
</evidence>
<evidence type="ECO:0000256" key="3">
    <source>
        <dbReference type="ARBA" id="ARBA00023002"/>
    </source>
</evidence>
<keyword evidence="3" id="KW-0560">Oxidoreductase</keyword>
<dbReference type="STRING" id="29364.SAMN04487772_101129"/>
<dbReference type="EMBL" id="FOHN01000001">
    <property type="protein sequence ID" value="SES63637.1"/>
    <property type="molecule type" value="Genomic_DNA"/>
</dbReference>
<evidence type="ECO:0000313" key="4">
    <source>
        <dbReference type="EMBL" id="SES63637.1"/>
    </source>
</evidence>
<comment type="pathway">
    <text evidence="1">Cofactor biosynthesis; adenosylcobalamin biosynthesis.</text>
</comment>
<organism evidence="4 5">
    <name type="scientific">[Clostridium] polysaccharolyticum</name>
    <dbReference type="NCBI Taxonomy" id="29364"/>
    <lineage>
        <taxon>Bacteria</taxon>
        <taxon>Bacillati</taxon>
        <taxon>Bacillota</taxon>
        <taxon>Clostridia</taxon>
        <taxon>Lachnospirales</taxon>
        <taxon>Lachnospiraceae</taxon>
    </lineage>
</organism>
<dbReference type="OrthoDB" id="9780707at2"/>
<dbReference type="InterPro" id="IPR003723">
    <property type="entry name" value="Precorrin-6x_reduct"/>
</dbReference>
<keyword evidence="2" id="KW-0169">Cobalamin biosynthesis</keyword>
<evidence type="ECO:0000313" key="5">
    <source>
        <dbReference type="Proteomes" id="UP000199800"/>
    </source>
</evidence>
<protein>
    <submittedName>
        <fullName evidence="4">Precorrin-6x reductase</fullName>
    </submittedName>
</protein>
<evidence type="ECO:0000256" key="1">
    <source>
        <dbReference type="ARBA" id="ARBA00004953"/>
    </source>
</evidence>
<dbReference type="AlphaFoldDB" id="A0A1H9Y453"/>
<dbReference type="NCBIfam" id="TIGR00715">
    <property type="entry name" value="precor6x_red"/>
    <property type="match status" value="1"/>
</dbReference>
<dbReference type="PROSITE" id="PS51014">
    <property type="entry name" value="COBK_CBIJ"/>
    <property type="match status" value="1"/>
</dbReference>
<name>A0A1H9Y453_9FIRM</name>
<keyword evidence="5" id="KW-1185">Reference proteome</keyword>
<dbReference type="Pfam" id="PF02571">
    <property type="entry name" value="CbiJ"/>
    <property type="match status" value="1"/>
</dbReference>
<dbReference type="Proteomes" id="UP000199800">
    <property type="component" value="Unassembled WGS sequence"/>
</dbReference>
<sequence length="250" mass="27761">MKHYLVFAGTTEGRLLTEHFIKQKDIKVTACTATEYGGILMPTAPNLTVISKRLNEEEMFELMEANVFDLVYDTTHPYAVIVSENIKAAAYKANVPYHRVLRPQEDIESKGKIITAGSIQEAVAYLKNTTGNILCTTGSKEIAALCELPDFQERVYARILPNPQMVADTFHLGFQGQHLICMQGPFSEELNTALIHQFQIQYLLTKNSGRLGGLIEKINSAANAGITLVMIGRPVIEEGERLEDIIGLPH</sequence>
<reference evidence="4 5" key="1">
    <citation type="submission" date="2016-10" db="EMBL/GenBank/DDBJ databases">
        <authorList>
            <person name="de Groot N.N."/>
        </authorList>
    </citation>
    <scope>NUCLEOTIDE SEQUENCE [LARGE SCALE GENOMIC DNA]</scope>
    <source>
        <strain evidence="4 5">DSM 1801</strain>
    </source>
</reference>
<proteinExistence type="predicted"/>
<gene>
    <name evidence="4" type="ORF">SAMN04487772_101129</name>
</gene>